<dbReference type="GO" id="GO:0006979">
    <property type="term" value="P:response to oxidative stress"/>
    <property type="evidence" value="ECO:0007669"/>
    <property type="project" value="InterPro"/>
</dbReference>
<evidence type="ECO:0000313" key="2">
    <source>
        <dbReference type="EMBL" id="THU86566.1"/>
    </source>
</evidence>
<dbReference type="GO" id="GO:0020037">
    <property type="term" value="F:heme binding"/>
    <property type="evidence" value="ECO:0007669"/>
    <property type="project" value="InterPro"/>
</dbReference>
<dbReference type="AlphaFoldDB" id="A0A4S8LCC9"/>
<dbReference type="OrthoDB" id="2113341at2759"/>
<evidence type="ECO:0000313" key="3">
    <source>
        <dbReference type="Proteomes" id="UP000297245"/>
    </source>
</evidence>
<feature type="region of interest" description="Disordered" evidence="1">
    <location>
        <begin position="298"/>
        <end position="325"/>
    </location>
</feature>
<name>A0A4S8LCC9_DENBC</name>
<dbReference type="InterPro" id="IPR010255">
    <property type="entry name" value="Haem_peroxidase_sf"/>
</dbReference>
<protein>
    <submittedName>
        <fullName evidence="2">Uncharacterized protein</fullName>
    </submittedName>
</protein>
<dbReference type="GO" id="GO:0004601">
    <property type="term" value="F:peroxidase activity"/>
    <property type="evidence" value="ECO:0007669"/>
    <property type="project" value="InterPro"/>
</dbReference>
<accession>A0A4S8LCC9</accession>
<reference evidence="2 3" key="1">
    <citation type="journal article" date="2019" name="Nat. Ecol. Evol.">
        <title>Megaphylogeny resolves global patterns of mushroom evolution.</title>
        <authorList>
            <person name="Varga T."/>
            <person name="Krizsan K."/>
            <person name="Foldi C."/>
            <person name="Dima B."/>
            <person name="Sanchez-Garcia M."/>
            <person name="Sanchez-Ramirez S."/>
            <person name="Szollosi G.J."/>
            <person name="Szarkandi J.G."/>
            <person name="Papp V."/>
            <person name="Albert L."/>
            <person name="Andreopoulos W."/>
            <person name="Angelini C."/>
            <person name="Antonin V."/>
            <person name="Barry K.W."/>
            <person name="Bougher N.L."/>
            <person name="Buchanan P."/>
            <person name="Buyck B."/>
            <person name="Bense V."/>
            <person name="Catcheside P."/>
            <person name="Chovatia M."/>
            <person name="Cooper J."/>
            <person name="Damon W."/>
            <person name="Desjardin D."/>
            <person name="Finy P."/>
            <person name="Geml J."/>
            <person name="Haridas S."/>
            <person name="Hughes K."/>
            <person name="Justo A."/>
            <person name="Karasinski D."/>
            <person name="Kautmanova I."/>
            <person name="Kiss B."/>
            <person name="Kocsube S."/>
            <person name="Kotiranta H."/>
            <person name="LaButti K.M."/>
            <person name="Lechner B.E."/>
            <person name="Liimatainen K."/>
            <person name="Lipzen A."/>
            <person name="Lukacs Z."/>
            <person name="Mihaltcheva S."/>
            <person name="Morgado L.N."/>
            <person name="Niskanen T."/>
            <person name="Noordeloos M.E."/>
            <person name="Ohm R.A."/>
            <person name="Ortiz-Santana B."/>
            <person name="Ovrebo C."/>
            <person name="Racz N."/>
            <person name="Riley R."/>
            <person name="Savchenko A."/>
            <person name="Shiryaev A."/>
            <person name="Soop K."/>
            <person name="Spirin V."/>
            <person name="Szebenyi C."/>
            <person name="Tomsovsky M."/>
            <person name="Tulloss R.E."/>
            <person name="Uehling J."/>
            <person name="Grigoriev I.V."/>
            <person name="Vagvolgyi C."/>
            <person name="Papp T."/>
            <person name="Martin F.M."/>
            <person name="Miettinen O."/>
            <person name="Hibbett D.S."/>
            <person name="Nagy L.G."/>
        </authorList>
    </citation>
    <scope>NUCLEOTIDE SEQUENCE [LARGE SCALE GENOMIC DNA]</scope>
    <source>
        <strain evidence="2 3">CBS 962.96</strain>
    </source>
</reference>
<gene>
    <name evidence="2" type="ORF">K435DRAFT_970235</name>
</gene>
<dbReference type="SUPFAM" id="SSF48113">
    <property type="entry name" value="Heme-dependent peroxidases"/>
    <property type="match status" value="1"/>
</dbReference>
<dbReference type="Gene3D" id="1.10.420.10">
    <property type="entry name" value="Peroxidase, domain 2"/>
    <property type="match status" value="1"/>
</dbReference>
<organism evidence="2 3">
    <name type="scientific">Dendrothele bispora (strain CBS 962.96)</name>
    <dbReference type="NCBI Taxonomy" id="1314807"/>
    <lineage>
        <taxon>Eukaryota</taxon>
        <taxon>Fungi</taxon>
        <taxon>Dikarya</taxon>
        <taxon>Basidiomycota</taxon>
        <taxon>Agaricomycotina</taxon>
        <taxon>Agaricomycetes</taxon>
        <taxon>Agaricomycetidae</taxon>
        <taxon>Agaricales</taxon>
        <taxon>Agaricales incertae sedis</taxon>
        <taxon>Dendrothele</taxon>
    </lineage>
</organism>
<sequence>MTFSITHTIPISVLTARFADMGFDVFFKLPSVAFSKDPTTQDVFNEFVGRQEDWEAAYAAAHEKMNLLGYNKDDLVDCTKKHRRGRRRALLTQPNASGRLSQLFDKAMSGARAVEDIEKRANVKTKNSLLRWPPKINGAQCLNLKHRIFVPRDPEPDDVESQTNDETQETLRDYKEEDSDNRASGSNTQQEARDVWQEIERQWPLKFLPCHTYDSREGLKDLLNNNGHGFKWQLMEAYDIKDDPIHPDEYPKLRGATVLCSISISRWEIEEEIEGEIERGYTFSPHIVQLRVLLPPRPFGTKPETPRKRLGIDSDSPLKKRLRRE</sequence>
<feature type="region of interest" description="Disordered" evidence="1">
    <location>
        <begin position="151"/>
        <end position="192"/>
    </location>
</feature>
<dbReference type="EMBL" id="ML179492">
    <property type="protein sequence ID" value="THU86566.1"/>
    <property type="molecule type" value="Genomic_DNA"/>
</dbReference>
<evidence type="ECO:0000256" key="1">
    <source>
        <dbReference type="SAM" id="MobiDB-lite"/>
    </source>
</evidence>
<keyword evidence="3" id="KW-1185">Reference proteome</keyword>
<dbReference type="Proteomes" id="UP000297245">
    <property type="component" value="Unassembled WGS sequence"/>
</dbReference>
<feature type="compositionally biased region" description="Basic and acidic residues" evidence="1">
    <location>
        <begin position="304"/>
        <end position="318"/>
    </location>
</feature>
<proteinExistence type="predicted"/>